<dbReference type="InterPro" id="IPR006311">
    <property type="entry name" value="TAT_signal"/>
</dbReference>
<feature type="chain" id="PRO_5046597031" description="Acyl-CoA:diacylglycerol acyltransferase" evidence="9">
    <location>
        <begin position="29"/>
        <end position="307"/>
    </location>
</feature>
<dbReference type="Proteomes" id="UP001597124">
    <property type="component" value="Unassembled WGS sequence"/>
</dbReference>
<dbReference type="GO" id="GO:0016787">
    <property type="term" value="F:hydrolase activity"/>
    <property type="evidence" value="ECO:0007669"/>
    <property type="project" value="UniProtKB-KW"/>
</dbReference>
<dbReference type="EC" id="2.3.1.20" evidence="5"/>
<proteinExistence type="inferred from homology"/>
<feature type="signal peptide" evidence="9">
    <location>
        <begin position="1"/>
        <end position="28"/>
    </location>
</feature>
<comment type="similarity">
    <text evidence="2">Belongs to the esterase D family.</text>
</comment>
<dbReference type="EC" id="2.3.1.122" evidence="4"/>
<evidence type="ECO:0000256" key="9">
    <source>
        <dbReference type="SAM" id="SignalP"/>
    </source>
</evidence>
<sequence>MAGVLDRRALLGASAAAGAVLISRPVMAAEASGSVTVRNSAEFEMKNAEGYTYRILVSLPLQPTPPEGFPVLYVLDGNSVFGTVTDMVRGQSRFPKDTGISPAIVVGIGYPIDGPFDSERRVFDLTVPTAASEFPPRPDGKPRDENATGGADAFTRFIIETVQPEIARRWKVDRNRQILSGHSLGGLFCLNMMFHHFGHFRGYIALSPSVWWKRRYILTAAKEFAARQQARVWTESLFIGVGEREQDSSEPEETRMVDNARLVSDVLQPLTARGFANGFAIAPDEHHRSAVPALISRASRFVFAAMA</sequence>
<protein>
    <recommendedName>
        <fullName evidence="7">Acyl-CoA:diacylglycerol acyltransferase</fullName>
        <ecNumber evidence="4">2.3.1.122</ecNumber>
        <ecNumber evidence="5">2.3.1.20</ecNumber>
    </recommendedName>
</protein>
<keyword evidence="9" id="KW-0732">Signal</keyword>
<evidence type="ECO:0000256" key="6">
    <source>
        <dbReference type="ARBA" id="ARBA00022801"/>
    </source>
</evidence>
<dbReference type="Pfam" id="PF00756">
    <property type="entry name" value="Esterase"/>
    <property type="match status" value="1"/>
</dbReference>
<name>A0ABW3C4Q2_SPHXN</name>
<dbReference type="InterPro" id="IPR052558">
    <property type="entry name" value="Siderophore_Hydrolase_D"/>
</dbReference>
<comment type="catalytic activity">
    <reaction evidence="8">
        <text>an acyl-CoA + a 1,2-diacyl-sn-glycerol = a triacyl-sn-glycerol + CoA</text>
        <dbReference type="Rhea" id="RHEA:10868"/>
        <dbReference type="ChEBI" id="CHEBI:17815"/>
        <dbReference type="ChEBI" id="CHEBI:57287"/>
        <dbReference type="ChEBI" id="CHEBI:58342"/>
        <dbReference type="ChEBI" id="CHEBI:64615"/>
        <dbReference type="EC" id="2.3.1.20"/>
    </reaction>
</comment>
<gene>
    <name evidence="10" type="ORF">ACFQ00_11140</name>
</gene>
<organism evidence="10 11">
    <name type="scientific">Sphingosinicella xenopeptidilytica</name>
    <dbReference type="NCBI Taxonomy" id="364098"/>
    <lineage>
        <taxon>Bacteria</taxon>
        <taxon>Pseudomonadati</taxon>
        <taxon>Pseudomonadota</taxon>
        <taxon>Alphaproteobacteria</taxon>
        <taxon>Sphingomonadales</taxon>
        <taxon>Sphingosinicellaceae</taxon>
        <taxon>Sphingosinicella</taxon>
    </lineage>
</organism>
<evidence type="ECO:0000313" key="10">
    <source>
        <dbReference type="EMBL" id="MFD0848880.1"/>
    </source>
</evidence>
<keyword evidence="11" id="KW-1185">Reference proteome</keyword>
<comment type="catalytic activity">
    <reaction evidence="1">
        <text>2 alpha,alpha'-trehalose 6-mycolate = alpha,alpha'-trehalose 6,6'-bismycolate + alpha,alpha-trehalose</text>
        <dbReference type="Rhea" id="RHEA:23472"/>
        <dbReference type="ChEBI" id="CHEBI:16551"/>
        <dbReference type="ChEBI" id="CHEBI:18195"/>
        <dbReference type="ChEBI" id="CHEBI:18234"/>
        <dbReference type="EC" id="2.3.1.122"/>
    </reaction>
</comment>
<dbReference type="PROSITE" id="PS51318">
    <property type="entry name" value="TAT"/>
    <property type="match status" value="1"/>
</dbReference>
<keyword evidence="6 10" id="KW-0378">Hydrolase</keyword>
<dbReference type="InterPro" id="IPR000801">
    <property type="entry name" value="Esterase-like"/>
</dbReference>
<evidence type="ECO:0000256" key="3">
    <source>
        <dbReference type="ARBA" id="ARBA00005874"/>
    </source>
</evidence>
<dbReference type="SUPFAM" id="SSF53474">
    <property type="entry name" value="alpha/beta-Hydrolases"/>
    <property type="match status" value="1"/>
</dbReference>
<dbReference type="RefSeq" id="WP_381490412.1">
    <property type="nucleotide sequence ID" value="NZ_JBHTIK010000005.1"/>
</dbReference>
<dbReference type="PANTHER" id="PTHR40841">
    <property type="entry name" value="SIDEROPHORE TRIACETYLFUSARININE C ESTERASE"/>
    <property type="match status" value="1"/>
</dbReference>
<dbReference type="EMBL" id="JBHTIK010000005">
    <property type="protein sequence ID" value="MFD0848880.1"/>
    <property type="molecule type" value="Genomic_DNA"/>
</dbReference>
<dbReference type="PANTHER" id="PTHR40841:SF2">
    <property type="entry name" value="SIDEROPHORE-DEGRADING ESTERASE (EUROFUNG)"/>
    <property type="match status" value="1"/>
</dbReference>
<comment type="caution">
    <text evidence="10">The sequence shown here is derived from an EMBL/GenBank/DDBJ whole genome shotgun (WGS) entry which is preliminary data.</text>
</comment>
<reference evidence="11" key="1">
    <citation type="journal article" date="2019" name="Int. J. Syst. Evol. Microbiol.">
        <title>The Global Catalogue of Microorganisms (GCM) 10K type strain sequencing project: providing services to taxonomists for standard genome sequencing and annotation.</title>
        <authorList>
            <consortium name="The Broad Institute Genomics Platform"/>
            <consortium name="The Broad Institute Genome Sequencing Center for Infectious Disease"/>
            <person name="Wu L."/>
            <person name="Ma J."/>
        </authorList>
    </citation>
    <scope>NUCLEOTIDE SEQUENCE [LARGE SCALE GENOMIC DNA]</scope>
    <source>
        <strain evidence="11">CCUG 52537</strain>
    </source>
</reference>
<dbReference type="Gene3D" id="3.40.50.1820">
    <property type="entry name" value="alpha/beta hydrolase"/>
    <property type="match status" value="1"/>
</dbReference>
<evidence type="ECO:0000256" key="5">
    <source>
        <dbReference type="ARBA" id="ARBA00013244"/>
    </source>
</evidence>
<evidence type="ECO:0000256" key="2">
    <source>
        <dbReference type="ARBA" id="ARBA00005622"/>
    </source>
</evidence>
<dbReference type="InterPro" id="IPR029058">
    <property type="entry name" value="AB_hydrolase_fold"/>
</dbReference>
<evidence type="ECO:0000256" key="7">
    <source>
        <dbReference type="ARBA" id="ARBA00032572"/>
    </source>
</evidence>
<evidence type="ECO:0000256" key="1">
    <source>
        <dbReference type="ARBA" id="ARBA00000697"/>
    </source>
</evidence>
<evidence type="ECO:0000313" key="11">
    <source>
        <dbReference type="Proteomes" id="UP001597124"/>
    </source>
</evidence>
<evidence type="ECO:0000256" key="8">
    <source>
        <dbReference type="ARBA" id="ARBA00048109"/>
    </source>
</evidence>
<evidence type="ECO:0000256" key="4">
    <source>
        <dbReference type="ARBA" id="ARBA00012820"/>
    </source>
</evidence>
<comment type="similarity">
    <text evidence="3">Belongs to the mycobacterial A85 antigen family.</text>
</comment>
<accession>A0ABW3C4Q2</accession>